<evidence type="ECO:0000313" key="2">
    <source>
        <dbReference type="EMBL" id="VAX34894.1"/>
    </source>
</evidence>
<feature type="domain" description="Tail specific protease" evidence="1">
    <location>
        <begin position="188"/>
        <end position="392"/>
    </location>
</feature>
<dbReference type="AlphaFoldDB" id="A0A3B1DFS8"/>
<dbReference type="GO" id="GO:0006508">
    <property type="term" value="P:proteolysis"/>
    <property type="evidence" value="ECO:0007669"/>
    <property type="project" value="InterPro"/>
</dbReference>
<dbReference type="InterPro" id="IPR036034">
    <property type="entry name" value="PDZ_sf"/>
</dbReference>
<dbReference type="Gene3D" id="3.90.226.10">
    <property type="entry name" value="2-enoyl-CoA Hydratase, Chain A, domain 1"/>
    <property type="match status" value="1"/>
</dbReference>
<name>A0A3B1DFS8_9ZZZZ</name>
<dbReference type="CDD" id="cd06567">
    <property type="entry name" value="Peptidase_S41"/>
    <property type="match status" value="1"/>
</dbReference>
<dbReference type="PROSITE" id="PS51257">
    <property type="entry name" value="PROKAR_LIPOPROTEIN"/>
    <property type="match status" value="1"/>
</dbReference>
<dbReference type="GO" id="GO:0030288">
    <property type="term" value="C:outer membrane-bounded periplasmic space"/>
    <property type="evidence" value="ECO:0007669"/>
    <property type="project" value="TreeGrafter"/>
</dbReference>
<dbReference type="EMBL" id="UOGJ01000014">
    <property type="protein sequence ID" value="VAX34894.1"/>
    <property type="molecule type" value="Genomic_DNA"/>
</dbReference>
<dbReference type="GO" id="GO:0008236">
    <property type="term" value="F:serine-type peptidase activity"/>
    <property type="evidence" value="ECO:0007669"/>
    <property type="project" value="InterPro"/>
</dbReference>
<dbReference type="SUPFAM" id="SSF50156">
    <property type="entry name" value="PDZ domain-like"/>
    <property type="match status" value="1"/>
</dbReference>
<gene>
    <name evidence="2" type="ORF">MNBD_UNCLBAC01-1533</name>
</gene>
<protein>
    <recommendedName>
        <fullName evidence="1">Tail specific protease domain-containing protein</fullName>
    </recommendedName>
</protein>
<proteinExistence type="predicted"/>
<organism evidence="2">
    <name type="scientific">hydrothermal vent metagenome</name>
    <dbReference type="NCBI Taxonomy" id="652676"/>
    <lineage>
        <taxon>unclassified sequences</taxon>
        <taxon>metagenomes</taxon>
        <taxon>ecological metagenomes</taxon>
    </lineage>
</organism>
<dbReference type="SMART" id="SM00245">
    <property type="entry name" value="TSPc"/>
    <property type="match status" value="1"/>
</dbReference>
<dbReference type="Pfam" id="PF03572">
    <property type="entry name" value="Peptidase_S41"/>
    <property type="match status" value="1"/>
</dbReference>
<dbReference type="Gene3D" id="2.30.42.10">
    <property type="match status" value="1"/>
</dbReference>
<dbReference type="PANTHER" id="PTHR32060:SF22">
    <property type="entry name" value="CARBOXYL-TERMINAL-PROCESSING PEPTIDASE 3, CHLOROPLASTIC"/>
    <property type="match status" value="1"/>
</dbReference>
<evidence type="ECO:0000259" key="1">
    <source>
        <dbReference type="SMART" id="SM00245"/>
    </source>
</evidence>
<reference evidence="2" key="1">
    <citation type="submission" date="2018-06" db="EMBL/GenBank/DDBJ databases">
        <authorList>
            <person name="Zhirakovskaya E."/>
        </authorList>
    </citation>
    <scope>NUCLEOTIDE SEQUENCE</scope>
</reference>
<dbReference type="Gene3D" id="3.30.750.44">
    <property type="match status" value="1"/>
</dbReference>
<dbReference type="GO" id="GO:0007165">
    <property type="term" value="P:signal transduction"/>
    <property type="evidence" value="ECO:0007669"/>
    <property type="project" value="TreeGrafter"/>
</dbReference>
<dbReference type="PANTHER" id="PTHR32060">
    <property type="entry name" value="TAIL-SPECIFIC PROTEASE"/>
    <property type="match status" value="1"/>
</dbReference>
<dbReference type="GO" id="GO:0004175">
    <property type="term" value="F:endopeptidase activity"/>
    <property type="evidence" value="ECO:0007669"/>
    <property type="project" value="TreeGrafter"/>
</dbReference>
<dbReference type="SUPFAM" id="SSF52096">
    <property type="entry name" value="ClpP/crotonase"/>
    <property type="match status" value="1"/>
</dbReference>
<dbReference type="InterPro" id="IPR005151">
    <property type="entry name" value="Tail-specific_protease"/>
</dbReference>
<sequence length="419" mass="47649">MINKQLIFLILPLILALTLTSCEESEKDIYKRCRNFLDEVYETMDTHYYKKMDREAFDVFVEKFNTDIYPRLRQEGKSPNYVQWRSASYMIQELKSSEDVFSEFYPPKPAQKFEAKALGKVTGPRRPLGIKGEVVERGYKVVHVEPRADAYAQGLRVGDIVLAVGESFLKGLDEEGVQDLLTPDADLTVPLTFLGGQDGQEKKIDVVAKEFFKQQLFMEPVQIPGIYCLRMEHFNRKTFEDMFRYLKFFRKHGPILGLIIDLRGNPGGPPLAALQIASFFLPGGEEFTSFKRKGKNVSSLDVPTIAEEFRYHGPMVVLINKDSGSSSELFSGVLQKRNRAFVLGTNSAGQVMLKSMFNFKDGSMALLITARGHHPDGSVFSFEGITPDKIVNENEDVDLVDYAAKFLYHIRLKMEKLMK</sequence>
<accession>A0A3B1DFS8</accession>
<dbReference type="InterPro" id="IPR029045">
    <property type="entry name" value="ClpP/crotonase-like_dom_sf"/>
</dbReference>